<dbReference type="EMBL" id="OZ021739">
    <property type="protein sequence ID" value="CAK9321858.1"/>
    <property type="molecule type" value="Genomic_DNA"/>
</dbReference>
<accession>A0ABP0YMV8</accession>
<organism evidence="2 3">
    <name type="scientific">Citrullus colocynthis</name>
    <name type="common">colocynth</name>
    <dbReference type="NCBI Taxonomy" id="252529"/>
    <lineage>
        <taxon>Eukaryota</taxon>
        <taxon>Viridiplantae</taxon>
        <taxon>Streptophyta</taxon>
        <taxon>Embryophyta</taxon>
        <taxon>Tracheophyta</taxon>
        <taxon>Spermatophyta</taxon>
        <taxon>Magnoliopsida</taxon>
        <taxon>eudicotyledons</taxon>
        <taxon>Gunneridae</taxon>
        <taxon>Pentapetalae</taxon>
        <taxon>rosids</taxon>
        <taxon>fabids</taxon>
        <taxon>Cucurbitales</taxon>
        <taxon>Cucurbitaceae</taxon>
        <taxon>Benincaseae</taxon>
        <taxon>Citrullus</taxon>
    </lineage>
</organism>
<dbReference type="InterPro" id="IPR039280">
    <property type="entry name" value="VUP"/>
</dbReference>
<evidence type="ECO:0000313" key="2">
    <source>
        <dbReference type="EMBL" id="CAK9321858.1"/>
    </source>
</evidence>
<evidence type="ECO:0000256" key="1">
    <source>
        <dbReference type="SAM" id="MobiDB-lite"/>
    </source>
</evidence>
<feature type="region of interest" description="Disordered" evidence="1">
    <location>
        <begin position="79"/>
        <end position="118"/>
    </location>
</feature>
<keyword evidence="3" id="KW-1185">Reference proteome</keyword>
<gene>
    <name evidence="2" type="ORF">CITCOLO1_LOCUS13951</name>
</gene>
<dbReference type="Proteomes" id="UP001642487">
    <property type="component" value="Chromosome 5"/>
</dbReference>
<proteinExistence type="predicted"/>
<dbReference type="PANTHER" id="PTHR33974:SF25">
    <property type="entry name" value="SMALL PHOSPHATASE-LIKE PROTEIN 2, PUTATIVE-RELATED"/>
    <property type="match status" value="1"/>
</dbReference>
<sequence>MENSATSRICTFNQEDQCQATSFHEDSSWSSSSSMDDLLMFDVHSRATHSQHHNNVFSFSSSSYEYFETRICCSSAVDGGAPPSASSFQRKRRKIAADDDLEDTATSPPHPSIVSKMGQLSCKQKKKQRAMINQTKHKGKGSKDHYGEVEDRIIEVGFVGRDNKNYCSTGLKNIGLCLVPVSMALNYFG</sequence>
<dbReference type="PANTHER" id="PTHR33974">
    <property type="entry name" value="VASCULAR-RELATED UNKNOWN PROTEIN 1-RELATED"/>
    <property type="match status" value="1"/>
</dbReference>
<protein>
    <submittedName>
        <fullName evidence="2">Uncharacterized protein</fullName>
    </submittedName>
</protein>
<reference evidence="2 3" key="1">
    <citation type="submission" date="2024-03" db="EMBL/GenBank/DDBJ databases">
        <authorList>
            <person name="Gkanogiannis A."/>
            <person name="Becerra Lopez-Lavalle L."/>
        </authorList>
    </citation>
    <scope>NUCLEOTIDE SEQUENCE [LARGE SCALE GENOMIC DNA]</scope>
</reference>
<name>A0ABP0YMV8_9ROSI</name>
<evidence type="ECO:0000313" key="3">
    <source>
        <dbReference type="Proteomes" id="UP001642487"/>
    </source>
</evidence>